<sequence>MKPIIGILGNLIIMENGMFPGLERSYVNNDYINAVLKGGGSPVIIPVNTDKEVIKKQIEMVDGVLISGGWDINPQLYGEETREETTFIYPEVDEFDLIAISIALELKKPILGVCRGLQILNVSLGGTLYQDNNLIEGSYIKHTQSSKRHVATHKVDVKEGSILEGILGKQLLTNSYHHQSVNQLGKGLKAIAYSKDGIIEAIEKEDENFVVGVQWHPEMMVDYCDKMEKLFKYFINICSNL</sequence>
<dbReference type="KEGG" id="pdf:CD630DERM_11880"/>
<organism evidence="1">
    <name type="scientific">Clostridioides difficile</name>
    <name type="common">Peptoclostridium difficile</name>
    <dbReference type="NCBI Taxonomy" id="1496"/>
    <lineage>
        <taxon>Bacteria</taxon>
        <taxon>Bacillati</taxon>
        <taxon>Bacillota</taxon>
        <taxon>Clostridia</taxon>
        <taxon>Peptostreptococcales</taxon>
        <taxon>Peptostreptococcaceae</taxon>
        <taxon>Clostridioides</taxon>
    </lineage>
</organism>
<reference evidence="4" key="2">
    <citation type="journal article" date="2018" name="Genome Biol.">
        <title>SKESA: strategic k-mer extension for scrupulous assemblies.</title>
        <authorList>
            <person name="Souvorov A."/>
            <person name="Agarwala R."/>
            <person name="Lipman D.J."/>
        </authorList>
    </citation>
    <scope>NUCLEOTIDE SEQUENCE</scope>
    <source>
        <strain evidence="5">Clostridioides</strain>
        <strain evidence="4">HN1000</strain>
    </source>
</reference>
<name>A0A031WGC4_CLODI</name>
<keyword evidence="1" id="KW-0315">Glutamine amidotransferase</keyword>
<evidence type="ECO:0000313" key="2">
    <source>
        <dbReference type="EMBL" id="CDS86371.1"/>
    </source>
</evidence>
<dbReference type="Proteomes" id="UP000189137">
    <property type="component" value="Unassembled WGS sequence"/>
</dbReference>
<dbReference type="Proteomes" id="UP000878956">
    <property type="component" value="Unassembled WGS sequence"/>
</dbReference>
<dbReference type="InterPro" id="IPR011697">
    <property type="entry name" value="Peptidase_C26"/>
</dbReference>
<evidence type="ECO:0000313" key="8">
    <source>
        <dbReference type="Proteomes" id="UP000189137"/>
    </source>
</evidence>
<dbReference type="CDD" id="cd01745">
    <property type="entry name" value="GATase1_2"/>
    <property type="match status" value="1"/>
</dbReference>
<dbReference type="PANTHER" id="PTHR43235">
    <property type="entry name" value="GLUTAMINE AMIDOTRANSFERASE PB2B2.05-RELATED"/>
    <property type="match status" value="1"/>
</dbReference>
<dbReference type="EMBL" id="FUPS01000001">
    <property type="protein sequence ID" value="SJR79956.1"/>
    <property type="molecule type" value="Genomic_DNA"/>
</dbReference>
<dbReference type="GO" id="GO:0033969">
    <property type="term" value="F:gamma-glutamyl-gamma-aminobutyrate hydrolase activity"/>
    <property type="evidence" value="ECO:0007669"/>
    <property type="project" value="TreeGrafter"/>
</dbReference>
<evidence type="ECO:0000313" key="1">
    <source>
        <dbReference type="EMBL" id="CDS85899.1"/>
    </source>
</evidence>
<reference evidence="4" key="4">
    <citation type="submission" date="2021-06" db="EMBL/GenBank/DDBJ databases">
        <authorList>
            <consortium name="NCBI Pathogen Detection Project"/>
        </authorList>
    </citation>
    <scope>NUCLEOTIDE SEQUENCE</scope>
    <source>
        <strain evidence="5">Clostridioides</strain>
        <strain evidence="4">HN1000</strain>
    </source>
</reference>
<accession>A0A031WGC4</accession>
<dbReference type="RefSeq" id="WP_003438111.1">
    <property type="nucleotide sequence ID" value="NZ_AP025558.1"/>
</dbReference>
<dbReference type="Gene3D" id="3.40.50.880">
    <property type="match status" value="1"/>
</dbReference>
<dbReference type="Proteomes" id="UP000411588">
    <property type="component" value="Unassembled WGS sequence"/>
</dbReference>
<dbReference type="PROSITE" id="PS51273">
    <property type="entry name" value="GATASE_TYPE_1"/>
    <property type="match status" value="1"/>
</dbReference>
<dbReference type="GeneID" id="66353599"/>
<reference evidence="7 9" key="3">
    <citation type="submission" date="2019-02" db="EMBL/GenBank/DDBJ databases">
        <authorList>
            <consortium name="Pathogen Informatics"/>
        </authorList>
    </citation>
    <scope>NUCLEOTIDE SEQUENCE [LARGE SCALE GENOMIC DNA]</scope>
    <source>
        <strain evidence="7">Clo34</strain>
        <strain evidence="9">clo34</strain>
        <strain evidence="6 8">VRECD0157</strain>
    </source>
</reference>
<dbReference type="PANTHER" id="PTHR43235:SF1">
    <property type="entry name" value="GLUTAMINE AMIDOTRANSFERASE PB2B2.05-RELATED"/>
    <property type="match status" value="1"/>
</dbReference>
<dbReference type="EMBL" id="LK932509">
    <property type="protein sequence ID" value="CDS86371.1"/>
    <property type="molecule type" value="Genomic_DNA"/>
</dbReference>
<protein>
    <submittedName>
        <fullName evidence="4 7">Gamma-glutamyl-gamma-aminobutyrate hydrolase</fullName>
    </submittedName>
    <submittedName>
        <fullName evidence="6">Glutamine amidotransferase Rv2859c</fullName>
        <ecNumber evidence="6 7">2.4.2.-</ecNumber>
    </submittedName>
    <submittedName>
        <fullName evidence="2">Putative gamma-glutamyl-gamma-aminobutyrate hydrolase</fullName>
    </submittedName>
    <submittedName>
        <fullName evidence="1">Putative glutamine amidotransferase-like protein yvdE</fullName>
    </submittedName>
</protein>
<dbReference type="EMBL" id="CAADAN010000004">
    <property type="protein sequence ID" value="VFD31243.1"/>
    <property type="molecule type" value="Genomic_DNA"/>
</dbReference>
<dbReference type="EMBL" id="DAEQIJ010000002">
    <property type="protein sequence ID" value="HBH2618933.1"/>
    <property type="molecule type" value="Genomic_DNA"/>
</dbReference>
<dbReference type="GO" id="GO:0006598">
    <property type="term" value="P:polyamine catabolic process"/>
    <property type="evidence" value="ECO:0007669"/>
    <property type="project" value="TreeGrafter"/>
</dbReference>
<dbReference type="Pfam" id="PF07722">
    <property type="entry name" value="Peptidase_C26"/>
    <property type="match status" value="1"/>
</dbReference>
<dbReference type="SUPFAM" id="SSF52317">
    <property type="entry name" value="Class I glutamine amidotransferase-like"/>
    <property type="match status" value="1"/>
</dbReference>
<keyword evidence="1" id="KW-0808">Transferase</keyword>
<dbReference type="EMBL" id="LK933127">
    <property type="protein sequence ID" value="CDT37620.1"/>
    <property type="molecule type" value="Genomic_DNA"/>
</dbReference>
<dbReference type="InterPro" id="IPR029062">
    <property type="entry name" value="Class_I_gatase-like"/>
</dbReference>
<keyword evidence="6" id="KW-0328">Glycosyltransferase</keyword>
<reference evidence="1" key="1">
    <citation type="submission" date="2014-07" db="EMBL/GenBank/DDBJ databases">
        <authorList>
            <person name="Monot Marc"/>
        </authorList>
    </citation>
    <scope>NUCLEOTIDE SEQUENCE</scope>
    <source>
        <strain evidence="3">7032989</strain>
        <strain evidence="1">7032994</strain>
    </source>
</reference>
<dbReference type="GO" id="GO:0005829">
    <property type="term" value="C:cytosol"/>
    <property type="evidence" value="ECO:0007669"/>
    <property type="project" value="TreeGrafter"/>
</dbReference>
<dbReference type="AlphaFoldDB" id="A0A031WGC4"/>
<evidence type="ECO:0000313" key="7">
    <source>
        <dbReference type="EMBL" id="VFD31243.1"/>
    </source>
</evidence>
<proteinExistence type="predicted"/>
<dbReference type="EC" id="2.4.2.-" evidence="6 7"/>
<dbReference type="InterPro" id="IPR044668">
    <property type="entry name" value="PuuD-like"/>
</dbReference>
<evidence type="ECO:0000313" key="4">
    <source>
        <dbReference type="EMBL" id="HBH1542116.1"/>
    </source>
</evidence>
<evidence type="ECO:0000313" key="3">
    <source>
        <dbReference type="EMBL" id="CDT37620.1"/>
    </source>
</evidence>
<gene>
    <name evidence="1" type="primary">yvdE</name>
    <name evidence="3" type="ORF">BN1095_450096</name>
    <name evidence="2" type="ORF">BN1096_560094</name>
    <name evidence="1" type="ORF">BN1097_540096</name>
    <name evidence="4" type="ORF">KRM00_001594</name>
    <name evidence="5" type="ORF">KRQ00_000661</name>
    <name evidence="7" type="ORF">SAMEA1402399_01564</name>
    <name evidence="6" type="ORF">SAMEA3375112_00095</name>
</gene>
<evidence type="ECO:0000313" key="6">
    <source>
        <dbReference type="EMBL" id="SJR79956.1"/>
    </source>
</evidence>
<evidence type="ECO:0000313" key="5">
    <source>
        <dbReference type="EMBL" id="HBH2618933.1"/>
    </source>
</evidence>
<evidence type="ECO:0000313" key="9">
    <source>
        <dbReference type="Proteomes" id="UP000411588"/>
    </source>
</evidence>
<dbReference type="EMBL" id="LK932392">
    <property type="protein sequence ID" value="CDS85899.1"/>
    <property type="molecule type" value="Genomic_DNA"/>
</dbReference>
<dbReference type="FunFam" id="3.40.50.880:FF:000030">
    <property type="entry name" value="Gamma-glutamyl-gamma-aminobutyrate hydrolase PuuD"/>
    <property type="match status" value="1"/>
</dbReference>
<dbReference type="EMBL" id="DAEPXK010000013">
    <property type="protein sequence ID" value="HBH1542116.1"/>
    <property type="molecule type" value="Genomic_DNA"/>
</dbReference>
<dbReference type="Proteomes" id="UP000879542">
    <property type="component" value="Unassembled WGS sequence"/>
</dbReference>
<dbReference type="GO" id="GO:0016757">
    <property type="term" value="F:glycosyltransferase activity"/>
    <property type="evidence" value="ECO:0007669"/>
    <property type="project" value="UniProtKB-KW"/>
</dbReference>
<keyword evidence="2" id="KW-0378">Hydrolase</keyword>